<dbReference type="Pfam" id="PF06979">
    <property type="entry name" value="TMEM70"/>
    <property type="match status" value="1"/>
</dbReference>
<evidence type="ECO:0000256" key="1">
    <source>
        <dbReference type="SAM" id="Phobius"/>
    </source>
</evidence>
<dbReference type="InterPro" id="IPR045325">
    <property type="entry name" value="TMEM70/TMEM186/TMEM223"/>
</dbReference>
<dbReference type="OrthoDB" id="5950063at2759"/>
<evidence type="ECO:0008006" key="4">
    <source>
        <dbReference type="Google" id="ProtNLM"/>
    </source>
</evidence>
<protein>
    <recommendedName>
        <fullName evidence="4">Transmembrane protein</fullName>
    </recommendedName>
</protein>
<reference evidence="2" key="1">
    <citation type="submission" date="2022-07" db="EMBL/GenBank/DDBJ databases">
        <title>Phylogenomic reconstructions and comparative analyses of Kickxellomycotina fungi.</title>
        <authorList>
            <person name="Reynolds N.K."/>
            <person name="Stajich J.E."/>
            <person name="Barry K."/>
            <person name="Grigoriev I.V."/>
            <person name="Crous P."/>
            <person name="Smith M.E."/>
        </authorList>
    </citation>
    <scope>NUCLEOTIDE SEQUENCE</scope>
    <source>
        <strain evidence="2">NBRC 105414</strain>
    </source>
</reference>
<proteinExistence type="predicted"/>
<keyword evidence="1" id="KW-0812">Transmembrane</keyword>
<dbReference type="Proteomes" id="UP001140217">
    <property type="component" value="Unassembled WGS sequence"/>
</dbReference>
<evidence type="ECO:0000313" key="3">
    <source>
        <dbReference type="Proteomes" id="UP001140217"/>
    </source>
</evidence>
<comment type="caution">
    <text evidence="2">The sequence shown here is derived from an EMBL/GenBank/DDBJ whole genome shotgun (WGS) entry which is preliminary data.</text>
</comment>
<keyword evidence="1" id="KW-0472">Membrane</keyword>
<organism evidence="2 3">
    <name type="scientific">Coemansia javaensis</name>
    <dbReference type="NCBI Taxonomy" id="2761396"/>
    <lineage>
        <taxon>Eukaryota</taxon>
        <taxon>Fungi</taxon>
        <taxon>Fungi incertae sedis</taxon>
        <taxon>Zoopagomycota</taxon>
        <taxon>Kickxellomycotina</taxon>
        <taxon>Kickxellomycetes</taxon>
        <taxon>Kickxellales</taxon>
        <taxon>Kickxellaceae</taxon>
        <taxon>Coemansia</taxon>
    </lineage>
</organism>
<dbReference type="EMBL" id="JANBUL010000092">
    <property type="protein sequence ID" value="KAJ2781805.1"/>
    <property type="molecule type" value="Genomic_DNA"/>
</dbReference>
<gene>
    <name evidence="2" type="ORF">H4R18_002666</name>
</gene>
<dbReference type="AlphaFoldDB" id="A0A9W8LHF0"/>
<accession>A0A9W8LHF0</accession>
<feature type="transmembrane region" description="Helical" evidence="1">
    <location>
        <begin position="77"/>
        <end position="98"/>
    </location>
</feature>
<name>A0A9W8LHF0_9FUNG</name>
<evidence type="ECO:0000313" key="2">
    <source>
        <dbReference type="EMBL" id="KAJ2781805.1"/>
    </source>
</evidence>
<feature type="transmembrane region" description="Helical" evidence="1">
    <location>
        <begin position="35"/>
        <end position="57"/>
    </location>
</feature>
<sequence length="200" mass="21969">MQSGAVARRKALAQFRDRGEVVVYDRGLKDTHYSWGPWVAAGQMLMWINFADFYWRYTMDKDEDTGELTPAPLWKRACISGIALAAGASIGAGLLHFVTRSVARMRVVDNGATVVLETYRLSGRGTRAARFPIAALYSRDTLHTGSGPNGVSKPGLPQYSIYAGSGSYAYIMNRDGAFHSPKTFDTLFHRDQAPQGAAKK</sequence>
<keyword evidence="1" id="KW-1133">Transmembrane helix</keyword>
<keyword evidence="3" id="KW-1185">Reference proteome</keyword>